<comment type="caution">
    <text evidence="1">The sequence shown here is derived from an EMBL/GenBank/DDBJ whole genome shotgun (WGS) entry which is preliminary data.</text>
</comment>
<organism evidence="1 2">
    <name type="scientific">Plakobranchus ocellatus</name>
    <dbReference type="NCBI Taxonomy" id="259542"/>
    <lineage>
        <taxon>Eukaryota</taxon>
        <taxon>Metazoa</taxon>
        <taxon>Spiralia</taxon>
        <taxon>Lophotrochozoa</taxon>
        <taxon>Mollusca</taxon>
        <taxon>Gastropoda</taxon>
        <taxon>Heterobranchia</taxon>
        <taxon>Euthyneura</taxon>
        <taxon>Panpulmonata</taxon>
        <taxon>Sacoglossa</taxon>
        <taxon>Placobranchoidea</taxon>
        <taxon>Plakobranchidae</taxon>
        <taxon>Plakobranchus</taxon>
    </lineage>
</organism>
<evidence type="ECO:0000313" key="1">
    <source>
        <dbReference type="EMBL" id="GFO35500.1"/>
    </source>
</evidence>
<sequence length="116" mass="13052">MIELEAVSVLLSDPVEWRQSSIVLLSNTLIFSKRSEVETELHCVALKYSYILQTISSGDRAPLCCSQILSCSPNDLKWRQSSIVLLSNTLILSKRSQVETELHCVALKYSHTLQTI</sequence>
<keyword evidence="2" id="KW-1185">Reference proteome</keyword>
<name>A0AAV4CUE7_9GAST</name>
<dbReference type="EMBL" id="BLXT01006999">
    <property type="protein sequence ID" value="GFO35500.1"/>
    <property type="molecule type" value="Genomic_DNA"/>
</dbReference>
<reference evidence="1 2" key="1">
    <citation type="journal article" date="2021" name="Elife">
        <title>Chloroplast acquisition without the gene transfer in kleptoplastic sea slugs, Plakobranchus ocellatus.</title>
        <authorList>
            <person name="Maeda T."/>
            <person name="Takahashi S."/>
            <person name="Yoshida T."/>
            <person name="Shimamura S."/>
            <person name="Takaki Y."/>
            <person name="Nagai Y."/>
            <person name="Toyoda A."/>
            <person name="Suzuki Y."/>
            <person name="Arimoto A."/>
            <person name="Ishii H."/>
            <person name="Satoh N."/>
            <person name="Nishiyama T."/>
            <person name="Hasebe M."/>
            <person name="Maruyama T."/>
            <person name="Minagawa J."/>
            <person name="Obokata J."/>
            <person name="Shigenobu S."/>
        </authorList>
    </citation>
    <scope>NUCLEOTIDE SEQUENCE [LARGE SCALE GENOMIC DNA]</scope>
</reference>
<accession>A0AAV4CUE7</accession>
<dbReference type="Proteomes" id="UP000735302">
    <property type="component" value="Unassembled WGS sequence"/>
</dbReference>
<proteinExistence type="predicted"/>
<gene>
    <name evidence="1" type="ORF">PoB_006200500</name>
</gene>
<evidence type="ECO:0008006" key="3">
    <source>
        <dbReference type="Google" id="ProtNLM"/>
    </source>
</evidence>
<protein>
    <recommendedName>
        <fullName evidence="3">Clathrin/coatomer adaptor adaptin-like N-terminal domain-containing protein</fullName>
    </recommendedName>
</protein>
<dbReference type="AlphaFoldDB" id="A0AAV4CUE7"/>
<evidence type="ECO:0000313" key="2">
    <source>
        <dbReference type="Proteomes" id="UP000735302"/>
    </source>
</evidence>